<feature type="region of interest" description="Disordered" evidence="1">
    <location>
        <begin position="34"/>
        <end position="55"/>
    </location>
</feature>
<evidence type="ECO:0000256" key="1">
    <source>
        <dbReference type="SAM" id="MobiDB-lite"/>
    </source>
</evidence>
<dbReference type="KEGG" id="dpx:DAPPUDRAFT_334008"/>
<sequence length="55" mass="6044">MPPLGHKKDYRLRPVLTRIHHHMIVLGKDVSKVGATSQQTEQAPGNGETNAILTT</sequence>
<dbReference type="InParanoid" id="E9HUG0"/>
<proteinExistence type="predicted"/>
<dbReference type="EMBL" id="GL732809">
    <property type="protein sequence ID" value="EFX64623.1"/>
    <property type="molecule type" value="Genomic_DNA"/>
</dbReference>
<protein>
    <submittedName>
        <fullName evidence="2">Uncharacterized protein</fullName>
    </submittedName>
</protein>
<dbReference type="HOGENOM" id="CLU_3034486_0_0_1"/>
<accession>E9HUG0</accession>
<evidence type="ECO:0000313" key="3">
    <source>
        <dbReference type="Proteomes" id="UP000000305"/>
    </source>
</evidence>
<gene>
    <name evidence="2" type="ORF">DAPPUDRAFT_334008</name>
</gene>
<keyword evidence="3" id="KW-1185">Reference proteome</keyword>
<organism evidence="2 3">
    <name type="scientific">Daphnia pulex</name>
    <name type="common">Water flea</name>
    <dbReference type="NCBI Taxonomy" id="6669"/>
    <lineage>
        <taxon>Eukaryota</taxon>
        <taxon>Metazoa</taxon>
        <taxon>Ecdysozoa</taxon>
        <taxon>Arthropoda</taxon>
        <taxon>Crustacea</taxon>
        <taxon>Branchiopoda</taxon>
        <taxon>Diplostraca</taxon>
        <taxon>Cladocera</taxon>
        <taxon>Anomopoda</taxon>
        <taxon>Daphniidae</taxon>
        <taxon>Daphnia</taxon>
    </lineage>
</organism>
<reference evidence="2 3" key="1">
    <citation type="journal article" date="2011" name="Science">
        <title>The ecoresponsive genome of Daphnia pulex.</title>
        <authorList>
            <person name="Colbourne J.K."/>
            <person name="Pfrender M.E."/>
            <person name="Gilbert D."/>
            <person name="Thomas W.K."/>
            <person name="Tucker A."/>
            <person name="Oakley T.H."/>
            <person name="Tokishita S."/>
            <person name="Aerts A."/>
            <person name="Arnold G.J."/>
            <person name="Basu M.K."/>
            <person name="Bauer D.J."/>
            <person name="Caceres C.E."/>
            <person name="Carmel L."/>
            <person name="Casola C."/>
            <person name="Choi J.H."/>
            <person name="Detter J.C."/>
            <person name="Dong Q."/>
            <person name="Dusheyko S."/>
            <person name="Eads B.D."/>
            <person name="Frohlich T."/>
            <person name="Geiler-Samerotte K.A."/>
            <person name="Gerlach D."/>
            <person name="Hatcher P."/>
            <person name="Jogdeo S."/>
            <person name="Krijgsveld J."/>
            <person name="Kriventseva E.V."/>
            <person name="Kultz D."/>
            <person name="Laforsch C."/>
            <person name="Lindquist E."/>
            <person name="Lopez J."/>
            <person name="Manak J.R."/>
            <person name="Muller J."/>
            <person name="Pangilinan J."/>
            <person name="Patwardhan R.P."/>
            <person name="Pitluck S."/>
            <person name="Pritham E.J."/>
            <person name="Rechtsteiner A."/>
            <person name="Rho M."/>
            <person name="Rogozin I.B."/>
            <person name="Sakarya O."/>
            <person name="Salamov A."/>
            <person name="Schaack S."/>
            <person name="Shapiro H."/>
            <person name="Shiga Y."/>
            <person name="Skalitzky C."/>
            <person name="Smith Z."/>
            <person name="Souvorov A."/>
            <person name="Sung W."/>
            <person name="Tang Z."/>
            <person name="Tsuchiya D."/>
            <person name="Tu H."/>
            <person name="Vos H."/>
            <person name="Wang M."/>
            <person name="Wolf Y.I."/>
            <person name="Yamagata H."/>
            <person name="Yamada T."/>
            <person name="Ye Y."/>
            <person name="Shaw J.R."/>
            <person name="Andrews J."/>
            <person name="Crease T.J."/>
            <person name="Tang H."/>
            <person name="Lucas S.M."/>
            <person name="Robertson H.M."/>
            <person name="Bork P."/>
            <person name="Koonin E.V."/>
            <person name="Zdobnov E.M."/>
            <person name="Grigoriev I.V."/>
            <person name="Lynch M."/>
            <person name="Boore J.L."/>
        </authorList>
    </citation>
    <scope>NUCLEOTIDE SEQUENCE [LARGE SCALE GENOMIC DNA]</scope>
</reference>
<evidence type="ECO:0000313" key="2">
    <source>
        <dbReference type="EMBL" id="EFX64623.1"/>
    </source>
</evidence>
<dbReference type="AlphaFoldDB" id="E9HUG0"/>
<name>E9HUG0_DAPPU</name>
<dbReference type="Proteomes" id="UP000000305">
    <property type="component" value="Unassembled WGS sequence"/>
</dbReference>